<keyword evidence="1" id="KW-0614">Plasmid</keyword>
<proteinExistence type="predicted"/>
<geneLocation type="plasmid" evidence="1">
    <name>pL289</name>
</geneLocation>
<protein>
    <submittedName>
        <fullName evidence="1">Uncharacterized protein</fullName>
    </submittedName>
</protein>
<name>A0A1W6TLZ8_VIBAL</name>
<accession>A0A1W6TLZ8</accession>
<evidence type="ECO:0000313" key="1">
    <source>
        <dbReference type="EMBL" id="ARP21927.1"/>
    </source>
</evidence>
<reference evidence="1" key="1">
    <citation type="submission" date="2016-10" db="EMBL/GenBank/DDBJ databases">
        <title>The High Quality Genome of Vibrio alginolyticus K01M1.</title>
        <authorList>
            <person name="Wendling C."/>
            <person name="Chibani C.M."/>
            <person name="Hertel R."/>
            <person name="Sproer C."/>
            <person name="Bunk B."/>
            <person name="Overmann J."/>
            <person name="Roth O."/>
            <person name="Liesegang H."/>
        </authorList>
    </citation>
    <scope>NUCLEOTIDE SEQUENCE</scope>
    <source>
        <strain evidence="1">K05K4</strain>
        <plasmid evidence="1">pL289</plasmid>
    </source>
</reference>
<organism evidence="1">
    <name type="scientific">Vibrio alginolyticus</name>
    <dbReference type="NCBI Taxonomy" id="663"/>
    <lineage>
        <taxon>Bacteria</taxon>
        <taxon>Pseudomonadati</taxon>
        <taxon>Pseudomonadota</taxon>
        <taxon>Gammaproteobacteria</taxon>
        <taxon>Vibrionales</taxon>
        <taxon>Vibrionaceae</taxon>
        <taxon>Vibrio</taxon>
    </lineage>
</organism>
<sequence length="253" mass="28943">MTPESIVKNILEQIISFNAPSAMILVSGQRADVFIKTEQRTVPLFSLPSDKFFFATSLIFRENQFEQTKHFQFSPNNELRMVRFQSDRIKEASKGHDLIMTTSRVGQNSYQVLWYLNISHENLKKMEDGKKPFEDSVNQMFESDLINECSPGSGAGNYEQIVHEAEIAHDKYEEFISKYGFHILEYDGGSLYGVLSSGASFVEPYVTTFQLTSHTGNEPLVLKLNNTGIDFFPPYIFPIPAYVDFFGYRVNHV</sequence>
<gene>
    <name evidence="1" type="ORF">K05K4_52250</name>
</gene>
<dbReference type="AlphaFoldDB" id="A0A1W6TLZ8"/>
<dbReference type="EMBL" id="CP017904">
    <property type="protein sequence ID" value="ARP21927.1"/>
    <property type="molecule type" value="Genomic_DNA"/>
</dbReference>
<dbReference type="RefSeq" id="WP_025767580.1">
    <property type="nucleotide sequence ID" value="NZ_CP017893.1"/>
</dbReference>